<gene>
    <name evidence="1" type="ORF">B0T20DRAFT_111029</name>
</gene>
<keyword evidence="2" id="KW-1185">Reference proteome</keyword>
<reference evidence="1" key="2">
    <citation type="submission" date="2023-07" db="EMBL/GenBank/DDBJ databases">
        <authorList>
            <consortium name="Lawrence Berkeley National Laboratory"/>
            <person name="Haridas S."/>
            <person name="Hensen N."/>
            <person name="Bonometti L."/>
            <person name="Westerberg I."/>
            <person name="Brannstrom I.O."/>
            <person name="Guillou S."/>
            <person name="Cros-Aarteil S."/>
            <person name="Calhoun S."/>
            <person name="Kuo A."/>
            <person name="Mondo S."/>
            <person name="Pangilinan J."/>
            <person name="Riley R."/>
            <person name="LaButti K."/>
            <person name="Andreopoulos B."/>
            <person name="Lipzen A."/>
            <person name="Chen C."/>
            <person name="Yanf M."/>
            <person name="Daum C."/>
            <person name="Ng V."/>
            <person name="Clum A."/>
            <person name="Steindorff A."/>
            <person name="Ohm R."/>
            <person name="Martin F."/>
            <person name="Silar P."/>
            <person name="Natvig D."/>
            <person name="Lalanne C."/>
            <person name="Gautier V."/>
            <person name="Ament-velasquez S.L."/>
            <person name="Kruys A."/>
            <person name="Hutchinson M.I."/>
            <person name="Powell A.J."/>
            <person name="Barry K."/>
            <person name="Miller A.N."/>
            <person name="Grigoriev I.V."/>
            <person name="Debuchy R."/>
            <person name="Gladieux P."/>
            <person name="Thoren M.H."/>
            <person name="Johannesson H."/>
        </authorList>
    </citation>
    <scope>NUCLEOTIDE SEQUENCE</scope>
    <source>
        <strain evidence="1">FGSC 1904</strain>
    </source>
</reference>
<dbReference type="EMBL" id="JAUTDP010000019">
    <property type="protein sequence ID" value="KAK3386338.1"/>
    <property type="molecule type" value="Genomic_DNA"/>
</dbReference>
<reference evidence="1" key="1">
    <citation type="journal article" date="2023" name="Mol. Phylogenet. Evol.">
        <title>Genome-scale phylogeny and comparative genomics of the fungal order Sordariales.</title>
        <authorList>
            <person name="Hensen N."/>
            <person name="Bonometti L."/>
            <person name="Westerberg I."/>
            <person name="Brannstrom I.O."/>
            <person name="Guillou S."/>
            <person name="Cros-Aarteil S."/>
            <person name="Calhoun S."/>
            <person name="Haridas S."/>
            <person name="Kuo A."/>
            <person name="Mondo S."/>
            <person name="Pangilinan J."/>
            <person name="Riley R."/>
            <person name="LaButti K."/>
            <person name="Andreopoulos B."/>
            <person name="Lipzen A."/>
            <person name="Chen C."/>
            <person name="Yan M."/>
            <person name="Daum C."/>
            <person name="Ng V."/>
            <person name="Clum A."/>
            <person name="Steindorff A."/>
            <person name="Ohm R.A."/>
            <person name="Martin F."/>
            <person name="Silar P."/>
            <person name="Natvig D.O."/>
            <person name="Lalanne C."/>
            <person name="Gautier V."/>
            <person name="Ament-Velasquez S.L."/>
            <person name="Kruys A."/>
            <person name="Hutchinson M.I."/>
            <person name="Powell A.J."/>
            <person name="Barry K."/>
            <person name="Miller A.N."/>
            <person name="Grigoriev I.V."/>
            <person name="Debuchy R."/>
            <person name="Gladieux P."/>
            <person name="Hiltunen Thoren M."/>
            <person name="Johannesson H."/>
        </authorList>
    </citation>
    <scope>NUCLEOTIDE SEQUENCE</scope>
    <source>
        <strain evidence="1">FGSC 1904</strain>
    </source>
</reference>
<comment type="caution">
    <text evidence="1">The sequence shown here is derived from an EMBL/GenBank/DDBJ whole genome shotgun (WGS) entry which is preliminary data.</text>
</comment>
<evidence type="ECO:0008006" key="3">
    <source>
        <dbReference type="Google" id="ProtNLM"/>
    </source>
</evidence>
<evidence type="ECO:0000313" key="1">
    <source>
        <dbReference type="EMBL" id="KAK3386338.1"/>
    </source>
</evidence>
<organism evidence="1 2">
    <name type="scientific">Sordaria brevicollis</name>
    <dbReference type="NCBI Taxonomy" id="83679"/>
    <lineage>
        <taxon>Eukaryota</taxon>
        <taxon>Fungi</taxon>
        <taxon>Dikarya</taxon>
        <taxon>Ascomycota</taxon>
        <taxon>Pezizomycotina</taxon>
        <taxon>Sordariomycetes</taxon>
        <taxon>Sordariomycetidae</taxon>
        <taxon>Sordariales</taxon>
        <taxon>Sordariaceae</taxon>
        <taxon>Sordaria</taxon>
    </lineage>
</organism>
<name>A0AAE0NRF6_SORBR</name>
<protein>
    <recommendedName>
        <fullName evidence="3">F-box domain-containing protein</fullName>
    </recommendedName>
</protein>
<evidence type="ECO:0000313" key="2">
    <source>
        <dbReference type="Proteomes" id="UP001281003"/>
    </source>
</evidence>
<dbReference type="AlphaFoldDB" id="A0AAE0NRF6"/>
<dbReference type="Proteomes" id="UP001281003">
    <property type="component" value="Unassembled WGS sequence"/>
</dbReference>
<accession>A0AAE0NRF6</accession>
<sequence length="549" mass="62647">MVNLVDLPTEILGMIVDELNSDLEGNDLDHQHQTYIFRNQARRRHLARLAGTCRRFYDIANPILWKYNWRRAVLSSVEYGRHAIIEFLADNQDKLRLEGLKGCVNCFDYQFHEAEYEGLDVYNEDTHYQSLKIYDVEYGSPAPIFPAIFAAITGKTISTNPDPAATIKHLISKGQASPYTPSLNFCCCDNSPARRPDGSVSVLHAILCGEAGSDVQSVTSLSEWEPRYGIVYRMLRDIPDFDLTRAYWGRGLLYELIHEGLNCGGASEHTSDIVHLLITRYDLDVNGDSQGETTFRPLHEAVSRYRSHIDHSWTRQPRHPEYLFDTISHLLHYGADPSLTHPTYGHNPICHGEYSWRRPFTAMGAFLRLWGQRNDPSRFNERYKGVPSWRPNESQRTWNWQRLSSLLLSNGARCRFDGNWESPGSFDFACFMDALDGACAERDDAMLRLLVDDLAPVLHQEGAFVPRLWGAWEEVRGSFQGTHRPRSFDGENTRAEWWTTQGVEANWATYLAESSKGWEKWQTEGWVEGVSLLSKLPFAVDDSVVAVGS</sequence>
<proteinExistence type="predicted"/>